<dbReference type="Proteomes" id="UP001597214">
    <property type="component" value="Unassembled WGS sequence"/>
</dbReference>
<accession>A0ABW4LPG0</accession>
<reference evidence="2" key="1">
    <citation type="journal article" date="2019" name="Int. J. Syst. Evol. Microbiol.">
        <title>The Global Catalogue of Microorganisms (GCM) 10K type strain sequencing project: providing services to taxonomists for standard genome sequencing and annotation.</title>
        <authorList>
            <consortium name="The Broad Institute Genomics Platform"/>
            <consortium name="The Broad Institute Genome Sequencing Center for Infectious Disease"/>
            <person name="Wu L."/>
            <person name="Ma J."/>
        </authorList>
    </citation>
    <scope>NUCLEOTIDE SEQUENCE [LARGE SCALE GENOMIC DNA]</scope>
    <source>
        <strain evidence="2">CCUG 49339</strain>
    </source>
</reference>
<comment type="caution">
    <text evidence="1">The sequence shown here is derived from an EMBL/GenBank/DDBJ whole genome shotgun (WGS) entry which is preliminary data.</text>
</comment>
<keyword evidence="2" id="KW-1185">Reference proteome</keyword>
<evidence type="ECO:0000313" key="2">
    <source>
        <dbReference type="Proteomes" id="UP001597214"/>
    </source>
</evidence>
<organism evidence="1 2">
    <name type="scientific">Bacillus salitolerans</name>
    <dbReference type="NCBI Taxonomy" id="1437434"/>
    <lineage>
        <taxon>Bacteria</taxon>
        <taxon>Bacillati</taxon>
        <taxon>Bacillota</taxon>
        <taxon>Bacilli</taxon>
        <taxon>Bacillales</taxon>
        <taxon>Bacillaceae</taxon>
        <taxon>Bacillus</taxon>
    </lineage>
</organism>
<sequence>MNKKERKKPLLLRPLEVLDTRLSNKHPVLPKVEEEIAKLTAGYRGKIILRKNLMS</sequence>
<name>A0ABW4LPG0_9BACI</name>
<protein>
    <submittedName>
        <fullName evidence="1">Uncharacterized protein</fullName>
    </submittedName>
</protein>
<proteinExistence type="predicted"/>
<evidence type="ECO:0000313" key="1">
    <source>
        <dbReference type="EMBL" id="MFD1736966.1"/>
    </source>
</evidence>
<gene>
    <name evidence="1" type="ORF">ACFSCX_10365</name>
</gene>
<dbReference type="EMBL" id="JBHUEM010000014">
    <property type="protein sequence ID" value="MFD1736966.1"/>
    <property type="molecule type" value="Genomic_DNA"/>
</dbReference>
<dbReference type="RefSeq" id="WP_377928157.1">
    <property type="nucleotide sequence ID" value="NZ_JBHUEM010000014.1"/>
</dbReference>